<dbReference type="Proteomes" id="UP000487649">
    <property type="component" value="Unassembled WGS sequence"/>
</dbReference>
<proteinExistence type="predicted"/>
<dbReference type="GO" id="GO:0032259">
    <property type="term" value="P:methylation"/>
    <property type="evidence" value="ECO:0007669"/>
    <property type="project" value="UniProtKB-KW"/>
</dbReference>
<reference evidence="2 3" key="1">
    <citation type="journal article" date="2019" name="Nat. Med.">
        <title>A library of human gut bacterial isolates paired with longitudinal multiomics data enables mechanistic microbiome research.</title>
        <authorList>
            <person name="Poyet M."/>
            <person name="Groussin M."/>
            <person name="Gibbons S.M."/>
            <person name="Avila-Pacheco J."/>
            <person name="Jiang X."/>
            <person name="Kearney S.M."/>
            <person name="Perrotta A.R."/>
            <person name="Berdy B."/>
            <person name="Zhao S."/>
            <person name="Lieberman T.D."/>
            <person name="Swanson P.K."/>
            <person name="Smith M."/>
            <person name="Roesemann S."/>
            <person name="Alexander J.E."/>
            <person name="Rich S.A."/>
            <person name="Livny J."/>
            <person name="Vlamakis H."/>
            <person name="Clish C."/>
            <person name="Bullock K."/>
            <person name="Deik A."/>
            <person name="Scott J."/>
            <person name="Pierce K.A."/>
            <person name="Xavier R.J."/>
            <person name="Alm E.J."/>
        </authorList>
    </citation>
    <scope>NUCLEOTIDE SEQUENCE [LARGE SCALE GENOMIC DNA]</scope>
    <source>
        <strain evidence="2 3">BIOML-A198</strain>
    </source>
</reference>
<evidence type="ECO:0000313" key="3">
    <source>
        <dbReference type="Proteomes" id="UP000487649"/>
    </source>
</evidence>
<evidence type="ECO:0000259" key="1">
    <source>
        <dbReference type="Pfam" id="PF13649"/>
    </source>
</evidence>
<dbReference type="CDD" id="cd02440">
    <property type="entry name" value="AdoMet_MTases"/>
    <property type="match status" value="1"/>
</dbReference>
<name>A0A6A8SI16_9FIRM</name>
<feature type="domain" description="Methyltransferase" evidence="1">
    <location>
        <begin position="43"/>
        <end position="136"/>
    </location>
</feature>
<dbReference type="RefSeq" id="WP_006784865.1">
    <property type="nucleotide sequence ID" value="NZ_CAUWFM010000045.1"/>
</dbReference>
<dbReference type="GeneID" id="60059678"/>
<accession>A0A6A8SI16</accession>
<dbReference type="AlphaFoldDB" id="A0A6A8SI16"/>
<gene>
    <name evidence="2" type="ORF">GMA92_06010</name>
</gene>
<dbReference type="GO" id="GO:0008168">
    <property type="term" value="F:methyltransferase activity"/>
    <property type="evidence" value="ECO:0007669"/>
    <property type="project" value="UniProtKB-KW"/>
</dbReference>
<sequence>MKQEDQIKEVKWENDETLIWKNPAEETYYLRKRWELRKLDRFLDLGCATGRHALFFAEDGYTVTAYQSKNDSLSELLEKVNELGLEMKYVHGPLTSLSLSDESFDCVLAYDCLHELNQDEMIQVFKEVYRILKVGGECYMTLPNTFLSKKLIQNFSVISYKKVTTFTQNNGSECYHLLLKK</sequence>
<organism evidence="2 3">
    <name type="scientific">Turicibacter sanguinis</name>
    <dbReference type="NCBI Taxonomy" id="154288"/>
    <lineage>
        <taxon>Bacteria</taxon>
        <taxon>Bacillati</taxon>
        <taxon>Bacillota</taxon>
        <taxon>Erysipelotrichia</taxon>
        <taxon>Erysipelotrichales</taxon>
        <taxon>Turicibacteraceae</taxon>
        <taxon>Turicibacter</taxon>
    </lineage>
</organism>
<dbReference type="EMBL" id="WMQE01000010">
    <property type="protein sequence ID" value="MTK20969.1"/>
    <property type="molecule type" value="Genomic_DNA"/>
</dbReference>
<dbReference type="InterPro" id="IPR041698">
    <property type="entry name" value="Methyltransf_25"/>
</dbReference>
<keyword evidence="2" id="KW-0489">Methyltransferase</keyword>
<dbReference type="Gene3D" id="3.40.50.150">
    <property type="entry name" value="Vaccinia Virus protein VP39"/>
    <property type="match status" value="1"/>
</dbReference>
<protein>
    <submittedName>
        <fullName evidence="2">Methyltransferase domain-containing protein</fullName>
    </submittedName>
</protein>
<keyword evidence="2" id="KW-0808">Transferase</keyword>
<dbReference type="InterPro" id="IPR029063">
    <property type="entry name" value="SAM-dependent_MTases_sf"/>
</dbReference>
<dbReference type="Pfam" id="PF13649">
    <property type="entry name" value="Methyltransf_25"/>
    <property type="match status" value="1"/>
</dbReference>
<dbReference type="SUPFAM" id="SSF53335">
    <property type="entry name" value="S-adenosyl-L-methionine-dependent methyltransferases"/>
    <property type="match status" value="1"/>
</dbReference>
<evidence type="ECO:0000313" key="2">
    <source>
        <dbReference type="EMBL" id="MTK20969.1"/>
    </source>
</evidence>
<comment type="caution">
    <text evidence="2">The sequence shown here is derived from an EMBL/GenBank/DDBJ whole genome shotgun (WGS) entry which is preliminary data.</text>
</comment>